<dbReference type="GO" id="GO:0005737">
    <property type="term" value="C:cytoplasm"/>
    <property type="evidence" value="ECO:0007669"/>
    <property type="project" value="UniProtKB-SubCell"/>
</dbReference>
<dbReference type="GO" id="GO:0005840">
    <property type="term" value="C:ribosome"/>
    <property type="evidence" value="ECO:0007669"/>
    <property type="project" value="InterPro"/>
</dbReference>
<dbReference type="Gene3D" id="2.30.30.240">
    <property type="entry name" value="PRC-barrel domain"/>
    <property type="match status" value="1"/>
</dbReference>
<evidence type="ECO:0000259" key="7">
    <source>
        <dbReference type="Pfam" id="PF24986"/>
    </source>
</evidence>
<comment type="function">
    <text evidence="5">An accessory protein needed during the final step in the assembly of 30S ribosomal subunit, possibly for assembly of the head region. Essential for efficient processing of 16S rRNA. May be needed both before and after RbfA during the maturation of 16S rRNA. It has affinity for free ribosomal 30S subunits but not for 70S ribosomes.</text>
</comment>
<dbReference type="SUPFAM" id="SSF50447">
    <property type="entry name" value="Translation proteins"/>
    <property type="match status" value="1"/>
</dbReference>
<keyword evidence="2 5" id="KW-0690">Ribosome biogenesis</keyword>
<reference evidence="8 9" key="1">
    <citation type="submission" date="2017-03" db="EMBL/GenBank/DDBJ databases">
        <title>N. lactamica Y92-1009 whole genome sequence.</title>
        <authorList>
            <person name="Pandey A.K."/>
            <person name="Read R.C."/>
        </authorList>
    </citation>
    <scope>NUCLEOTIDE SEQUENCE [LARGE SCALE GENOMIC DNA]</scope>
    <source>
        <strain evidence="8 9">Y92-1009</strain>
    </source>
</reference>
<comment type="subcellular location">
    <subcellularLocation>
        <location evidence="5">Cytoplasm</location>
    </subcellularLocation>
</comment>
<dbReference type="PANTHER" id="PTHR33692:SF1">
    <property type="entry name" value="RIBOSOME MATURATION FACTOR RIMM"/>
    <property type="match status" value="1"/>
</dbReference>
<dbReference type="InterPro" id="IPR011961">
    <property type="entry name" value="RimM"/>
</dbReference>
<comment type="domain">
    <text evidence="5">The PRC barrel domain binds ribosomal protein uS19.</text>
</comment>
<dbReference type="InterPro" id="IPR009000">
    <property type="entry name" value="Transl_B-barrel_sf"/>
</dbReference>
<feature type="domain" description="RimM N-terminal" evidence="6">
    <location>
        <begin position="10"/>
        <end position="90"/>
    </location>
</feature>
<keyword evidence="4 5" id="KW-0143">Chaperone</keyword>
<dbReference type="NCBIfam" id="TIGR02273">
    <property type="entry name" value="16S_RimM"/>
    <property type="match status" value="1"/>
</dbReference>
<dbReference type="Gene3D" id="2.40.30.60">
    <property type="entry name" value="RimM"/>
    <property type="match status" value="1"/>
</dbReference>
<dbReference type="SUPFAM" id="SSF50346">
    <property type="entry name" value="PRC-barrel domain"/>
    <property type="match status" value="1"/>
</dbReference>
<evidence type="ECO:0000256" key="3">
    <source>
        <dbReference type="ARBA" id="ARBA00022552"/>
    </source>
</evidence>
<dbReference type="InterPro" id="IPR011033">
    <property type="entry name" value="PRC_barrel-like_sf"/>
</dbReference>
<dbReference type="GO" id="GO:0042274">
    <property type="term" value="P:ribosomal small subunit biogenesis"/>
    <property type="evidence" value="ECO:0007669"/>
    <property type="project" value="UniProtKB-UniRule"/>
</dbReference>
<dbReference type="GO" id="GO:0006364">
    <property type="term" value="P:rRNA processing"/>
    <property type="evidence" value="ECO:0007669"/>
    <property type="project" value="UniProtKB-UniRule"/>
</dbReference>
<sequence>MADAQNRVAMGYIKGVFGIKGWLKIAADTEYADSLLDYPEWQLVKDGKTVAVSLEGGKVANGELQVKFEGINDRDSAFSLRGYTIEIPREAFAPTEEGEYYWADLVGMTVANKDNTVLGKVSSLMETGANDVLVVDGEYGQILIPFVSQYVETVDAGSKTIIADWGLDY</sequence>
<evidence type="ECO:0000313" key="8">
    <source>
        <dbReference type="EMBL" id="ARB04304.1"/>
    </source>
</evidence>
<dbReference type="Pfam" id="PF24986">
    <property type="entry name" value="PRC_RimM"/>
    <property type="match status" value="1"/>
</dbReference>
<comment type="similarity">
    <text evidence="5">Belongs to the RimM family.</text>
</comment>
<evidence type="ECO:0000256" key="4">
    <source>
        <dbReference type="ARBA" id="ARBA00023186"/>
    </source>
</evidence>
<keyword evidence="3 5" id="KW-0698">rRNA processing</keyword>
<accession>A0AAU8VT35</accession>
<keyword evidence="1 5" id="KW-0963">Cytoplasm</keyword>
<proteinExistence type="inferred from homology"/>
<evidence type="ECO:0000313" key="9">
    <source>
        <dbReference type="Proteomes" id="UP000191249"/>
    </source>
</evidence>
<evidence type="ECO:0000256" key="1">
    <source>
        <dbReference type="ARBA" id="ARBA00022490"/>
    </source>
</evidence>
<dbReference type="EMBL" id="CP019894">
    <property type="protein sequence ID" value="ARB04304.1"/>
    <property type="molecule type" value="Genomic_DNA"/>
</dbReference>
<dbReference type="GeneID" id="61223605"/>
<comment type="subunit">
    <text evidence="5">Binds ribosomal protein uS19.</text>
</comment>
<organism evidence="8 9">
    <name type="scientific">Neisseria lactamica</name>
    <dbReference type="NCBI Taxonomy" id="486"/>
    <lineage>
        <taxon>Bacteria</taxon>
        <taxon>Pseudomonadati</taxon>
        <taxon>Pseudomonadota</taxon>
        <taxon>Betaproteobacteria</taxon>
        <taxon>Neisseriales</taxon>
        <taxon>Neisseriaceae</taxon>
        <taxon>Neisseria</taxon>
    </lineage>
</organism>
<dbReference type="HAMAP" id="MF_00014">
    <property type="entry name" value="Ribosome_mat_RimM"/>
    <property type="match status" value="1"/>
</dbReference>
<dbReference type="AlphaFoldDB" id="A0AAU8VT35"/>
<dbReference type="InterPro" id="IPR002676">
    <property type="entry name" value="RimM_N"/>
</dbReference>
<evidence type="ECO:0000256" key="2">
    <source>
        <dbReference type="ARBA" id="ARBA00022517"/>
    </source>
</evidence>
<name>A0AAU8VT35_NEILA</name>
<evidence type="ECO:0000256" key="5">
    <source>
        <dbReference type="HAMAP-Rule" id="MF_00014"/>
    </source>
</evidence>
<dbReference type="RefSeq" id="WP_003713531.1">
    <property type="nucleotide sequence ID" value="NZ_CAUJPL010000018.1"/>
</dbReference>
<dbReference type="Pfam" id="PF01782">
    <property type="entry name" value="RimM"/>
    <property type="match status" value="1"/>
</dbReference>
<dbReference type="Proteomes" id="UP000191249">
    <property type="component" value="Chromosome"/>
</dbReference>
<protein>
    <recommendedName>
        <fullName evidence="5">Ribosome maturation factor RimM</fullName>
    </recommendedName>
</protein>
<dbReference type="GO" id="GO:0043022">
    <property type="term" value="F:ribosome binding"/>
    <property type="evidence" value="ECO:0007669"/>
    <property type="project" value="InterPro"/>
</dbReference>
<feature type="domain" description="Ribosome maturation factor RimM PRC barrel" evidence="7">
    <location>
        <begin position="102"/>
        <end position="165"/>
    </location>
</feature>
<gene>
    <name evidence="5" type="primary">rimM</name>
    <name evidence="8" type="ORF">B2G52_04900</name>
</gene>
<dbReference type="InterPro" id="IPR056792">
    <property type="entry name" value="PRC_RimM"/>
</dbReference>
<evidence type="ECO:0000259" key="6">
    <source>
        <dbReference type="Pfam" id="PF01782"/>
    </source>
</evidence>
<dbReference type="PANTHER" id="PTHR33692">
    <property type="entry name" value="RIBOSOME MATURATION FACTOR RIMM"/>
    <property type="match status" value="1"/>
</dbReference>
<dbReference type="InterPro" id="IPR036976">
    <property type="entry name" value="RimM_N_sf"/>
</dbReference>